<feature type="active site" description="Nucleophile" evidence="3">
    <location>
        <position position="149"/>
    </location>
</feature>
<dbReference type="Pfam" id="PF00044">
    <property type="entry name" value="Gp_dh_N"/>
    <property type="match status" value="1"/>
</dbReference>
<dbReference type="GO" id="GO:0004365">
    <property type="term" value="F:glyceraldehyde-3-phosphate dehydrogenase (NAD+) (phosphorylating) activity"/>
    <property type="evidence" value="ECO:0007669"/>
    <property type="project" value="UniProtKB-EC"/>
</dbReference>
<dbReference type="FunFam" id="3.30.360.10:FF:000002">
    <property type="entry name" value="Glyceraldehyde-3-phosphate dehydrogenase"/>
    <property type="match status" value="1"/>
</dbReference>
<dbReference type="RefSeq" id="WP_043920263.1">
    <property type="nucleotide sequence ID" value="NZ_FZPF01000003.1"/>
</dbReference>
<reference evidence="9 10" key="1">
    <citation type="submission" date="2015-02" db="EMBL/GenBank/DDBJ databases">
        <title>Genome Sequence of Jannaschia aquimarina DSM28248, a member of the Roseobacter clade.</title>
        <authorList>
            <person name="Voget S."/>
            <person name="Daniel R."/>
        </authorList>
    </citation>
    <scope>NUCLEOTIDE SEQUENCE [LARGE SCALE GENOMIC DNA]</scope>
    <source>
        <strain evidence="9 10">GSW-M26</strain>
    </source>
</reference>
<dbReference type="NCBIfam" id="NF033735">
    <property type="entry name" value="G3PDH_Arsen"/>
    <property type="match status" value="1"/>
</dbReference>
<dbReference type="PANTHER" id="PTHR42955">
    <property type="entry name" value="GLYCERALDEHYDE-3-PHOSPHATE DEHYDROGENASE"/>
    <property type="match status" value="1"/>
</dbReference>
<keyword evidence="2 9" id="KW-0560">Oxidoreductase</keyword>
<dbReference type="AlphaFoldDB" id="A0A0D1CJB7"/>
<dbReference type="InterPro" id="IPR020828">
    <property type="entry name" value="GlycerAld_3-P_DH_NAD(P)-bd"/>
</dbReference>
<dbReference type="CDD" id="cd05214">
    <property type="entry name" value="GAPDH_I_N"/>
    <property type="match status" value="1"/>
</dbReference>
<dbReference type="Gene3D" id="3.40.50.720">
    <property type="entry name" value="NAD(P)-binding Rossmann-like Domain"/>
    <property type="match status" value="1"/>
</dbReference>
<dbReference type="InterPro" id="IPR052978">
    <property type="entry name" value="GAP_dehydrogenase"/>
</dbReference>
<dbReference type="CDD" id="cd18126">
    <property type="entry name" value="GAPDH_I_C"/>
    <property type="match status" value="1"/>
</dbReference>
<dbReference type="SMART" id="SM00846">
    <property type="entry name" value="Gp_dh_N"/>
    <property type="match status" value="1"/>
</dbReference>
<comment type="caution">
    <text evidence="9">The sequence shown here is derived from an EMBL/GenBank/DDBJ whole genome shotgun (WGS) entry which is preliminary data.</text>
</comment>
<evidence type="ECO:0000313" key="10">
    <source>
        <dbReference type="Proteomes" id="UP000032232"/>
    </source>
</evidence>
<dbReference type="OrthoDB" id="9803304at2"/>
<feature type="binding site" evidence="4">
    <location>
        <begin position="207"/>
        <end position="208"/>
    </location>
    <ligand>
        <name>D-glyceraldehyde 3-phosphate</name>
        <dbReference type="ChEBI" id="CHEBI:59776"/>
    </ligand>
</feature>
<evidence type="ECO:0000256" key="5">
    <source>
        <dbReference type="PIRSR" id="PIRSR000149-3"/>
    </source>
</evidence>
<dbReference type="InterPro" id="IPR054835">
    <property type="entry name" value="G3PDH_Arsen"/>
</dbReference>
<dbReference type="InterPro" id="IPR020829">
    <property type="entry name" value="GlycerAld_3-P_DH_cat"/>
</dbReference>
<evidence type="ECO:0000256" key="7">
    <source>
        <dbReference type="RuleBase" id="RU000397"/>
    </source>
</evidence>
<dbReference type="EMBL" id="JYFE01000061">
    <property type="protein sequence ID" value="KIT14797.1"/>
    <property type="molecule type" value="Genomic_DNA"/>
</dbReference>
<dbReference type="Gene3D" id="3.30.360.10">
    <property type="entry name" value="Dihydrodipicolinate Reductase, domain 2"/>
    <property type="match status" value="1"/>
</dbReference>
<gene>
    <name evidence="9" type="primary">gap3</name>
    <name evidence="9" type="ORF">jaqu_34860</name>
</gene>
<feature type="binding site" evidence="5">
    <location>
        <begin position="10"/>
        <end position="11"/>
    </location>
    <ligand>
        <name>NAD(+)</name>
        <dbReference type="ChEBI" id="CHEBI:57540"/>
    </ligand>
</feature>
<dbReference type="SUPFAM" id="SSF51735">
    <property type="entry name" value="NAD(P)-binding Rossmann-fold domains"/>
    <property type="match status" value="1"/>
</dbReference>
<dbReference type="InterPro" id="IPR020831">
    <property type="entry name" value="GlycerAld/Erythrose_P_DH"/>
</dbReference>
<feature type="binding site" evidence="5">
    <location>
        <position position="78"/>
    </location>
    <ligand>
        <name>NAD(+)</name>
        <dbReference type="ChEBI" id="CHEBI:57540"/>
    </ligand>
</feature>
<accession>A0A0D1CJB7</accession>
<name>A0A0D1CJB7_9RHOB</name>
<dbReference type="PRINTS" id="PR00078">
    <property type="entry name" value="G3PDHDRGNASE"/>
</dbReference>
<feature type="binding site" evidence="5">
    <location>
        <position position="118"/>
    </location>
    <ligand>
        <name>NAD(+)</name>
        <dbReference type="ChEBI" id="CHEBI:57540"/>
    </ligand>
</feature>
<dbReference type="PATRIC" id="fig|935700.4.peg.3594"/>
<evidence type="ECO:0000256" key="2">
    <source>
        <dbReference type="ARBA" id="ARBA00023002"/>
    </source>
</evidence>
<feature type="binding site" evidence="5">
    <location>
        <position position="33"/>
    </location>
    <ligand>
        <name>NAD(+)</name>
        <dbReference type="ChEBI" id="CHEBI:57540"/>
    </ligand>
</feature>
<proteinExistence type="inferred from homology"/>
<feature type="binding site" evidence="4">
    <location>
        <position position="230"/>
    </location>
    <ligand>
        <name>D-glyceraldehyde 3-phosphate</name>
        <dbReference type="ChEBI" id="CHEBI:59776"/>
    </ligand>
</feature>
<feature type="site" description="Activates thiol group during catalysis" evidence="6">
    <location>
        <position position="176"/>
    </location>
</feature>
<evidence type="ECO:0000256" key="3">
    <source>
        <dbReference type="PIRSR" id="PIRSR000149-1"/>
    </source>
</evidence>
<sequence>MRVMVNGLGRIGKLVLRDLIENPGNVNLVTLNDASGDPEQHALLLEFDSVHGRWNREVRAERGGIHVHGRHFPLTSCRSIGELDLDGIEMVLDCTGHFKTAERIAPYWEAGVRKVLVSAPVKDGDALNLVYGVNHDLYDDHRLVTAASCTTNCLAPVVAVLRDAFGLSHGSFTTIHDVTNTQTIVDRPHRDPRRARSALLNLVPTTTGSARAIMAIFPDLEGRLDGHAVRVPLLNASLTDCAFELERQVTAQEVNEAFRSAAGGPMAGILGVEDRPLVSTDYRGDRRSAVVDALSTRVVRGTHLKLYVWYDNEMGYAVRMADIARMMAA</sequence>
<dbReference type="PANTHER" id="PTHR42955:SF1">
    <property type="entry name" value="GLYCERALDEHYDE-3-PHOSPHATE DEHYDROGENASE"/>
    <property type="match status" value="1"/>
</dbReference>
<evidence type="ECO:0000256" key="4">
    <source>
        <dbReference type="PIRSR" id="PIRSR000149-2"/>
    </source>
</evidence>
<feature type="binding site" evidence="4">
    <location>
        <position position="179"/>
    </location>
    <ligand>
        <name>D-glyceraldehyde 3-phosphate</name>
        <dbReference type="ChEBI" id="CHEBI:59776"/>
    </ligand>
</feature>
<dbReference type="STRING" id="935700.jaqu_34860"/>
<evidence type="ECO:0000259" key="8">
    <source>
        <dbReference type="SMART" id="SM00846"/>
    </source>
</evidence>
<dbReference type="EC" id="1.2.1.12" evidence="9"/>
<dbReference type="SUPFAM" id="SSF55347">
    <property type="entry name" value="Glyceraldehyde-3-phosphate dehydrogenase-like, C-terminal domain"/>
    <property type="match status" value="1"/>
</dbReference>
<evidence type="ECO:0000313" key="9">
    <source>
        <dbReference type="EMBL" id="KIT14797.1"/>
    </source>
</evidence>
<evidence type="ECO:0000256" key="1">
    <source>
        <dbReference type="ARBA" id="ARBA00007406"/>
    </source>
</evidence>
<protein>
    <submittedName>
        <fullName evidence="9">Gap3 protein</fullName>
        <ecNumber evidence="9">1.2.1.12</ecNumber>
    </submittedName>
</protein>
<dbReference type="PROSITE" id="PS00071">
    <property type="entry name" value="GAPDH"/>
    <property type="match status" value="1"/>
</dbReference>
<dbReference type="Pfam" id="PF02800">
    <property type="entry name" value="Gp_dh_C"/>
    <property type="match status" value="1"/>
</dbReference>
<dbReference type="GO" id="GO:0051287">
    <property type="term" value="F:NAD binding"/>
    <property type="evidence" value="ECO:0007669"/>
    <property type="project" value="InterPro"/>
</dbReference>
<evidence type="ECO:0000256" key="6">
    <source>
        <dbReference type="PIRSR" id="PIRSR000149-4"/>
    </source>
</evidence>
<feature type="binding site" evidence="4">
    <location>
        <begin position="148"/>
        <end position="150"/>
    </location>
    <ligand>
        <name>D-glyceraldehyde 3-phosphate</name>
        <dbReference type="ChEBI" id="CHEBI:59776"/>
    </ligand>
</feature>
<keyword evidence="5" id="KW-0547">Nucleotide-binding</keyword>
<dbReference type="PIRSF" id="PIRSF000149">
    <property type="entry name" value="GAP_DH"/>
    <property type="match status" value="1"/>
</dbReference>
<dbReference type="InterPro" id="IPR036291">
    <property type="entry name" value="NAD(P)-bd_dom_sf"/>
</dbReference>
<keyword evidence="10" id="KW-1185">Reference proteome</keyword>
<feature type="binding site" evidence="5">
    <location>
        <position position="312"/>
    </location>
    <ligand>
        <name>NAD(+)</name>
        <dbReference type="ChEBI" id="CHEBI:57540"/>
    </ligand>
</feature>
<feature type="domain" description="Glyceraldehyde 3-phosphate dehydrogenase NAD(P) binding" evidence="8">
    <location>
        <begin position="1"/>
        <end position="149"/>
    </location>
</feature>
<comment type="similarity">
    <text evidence="1 7">Belongs to the glyceraldehyde-3-phosphate dehydrogenase family.</text>
</comment>
<organism evidence="9 10">
    <name type="scientific">Jannaschia aquimarina</name>
    <dbReference type="NCBI Taxonomy" id="935700"/>
    <lineage>
        <taxon>Bacteria</taxon>
        <taxon>Pseudomonadati</taxon>
        <taxon>Pseudomonadota</taxon>
        <taxon>Alphaproteobacteria</taxon>
        <taxon>Rhodobacterales</taxon>
        <taxon>Roseobacteraceae</taxon>
        <taxon>Jannaschia</taxon>
    </lineage>
</organism>
<keyword evidence="5" id="KW-0520">NAD</keyword>
<dbReference type="InterPro" id="IPR020830">
    <property type="entry name" value="GlycerAld_3-P_DH_AS"/>
</dbReference>
<dbReference type="Proteomes" id="UP000032232">
    <property type="component" value="Unassembled WGS sequence"/>
</dbReference>